<dbReference type="InParanoid" id="A0A1B7N181"/>
<reference evidence="1 2" key="1">
    <citation type="submission" date="2016-06" db="EMBL/GenBank/DDBJ databases">
        <title>Comparative genomics of the ectomycorrhizal sister species Rhizopogon vinicolor and Rhizopogon vesiculosus (Basidiomycota: Boletales) reveals a divergence of the mating type B locus.</title>
        <authorList>
            <consortium name="DOE Joint Genome Institute"/>
            <person name="Mujic A.B."/>
            <person name="Kuo A."/>
            <person name="Tritt A."/>
            <person name="Lipzen A."/>
            <person name="Chen C."/>
            <person name="Johnson J."/>
            <person name="Sharma A."/>
            <person name="Barry K."/>
            <person name="Grigoriev I.V."/>
            <person name="Spatafora J.W."/>
        </authorList>
    </citation>
    <scope>NUCLEOTIDE SEQUENCE [LARGE SCALE GENOMIC DNA]</scope>
    <source>
        <strain evidence="1 2">AM-OR11-026</strain>
    </source>
</reference>
<name>A0A1B7N181_9AGAM</name>
<evidence type="ECO:0000313" key="1">
    <source>
        <dbReference type="EMBL" id="OAX38571.1"/>
    </source>
</evidence>
<dbReference type="AlphaFoldDB" id="A0A1B7N181"/>
<organism evidence="1 2">
    <name type="scientific">Rhizopogon vinicolor AM-OR11-026</name>
    <dbReference type="NCBI Taxonomy" id="1314800"/>
    <lineage>
        <taxon>Eukaryota</taxon>
        <taxon>Fungi</taxon>
        <taxon>Dikarya</taxon>
        <taxon>Basidiomycota</taxon>
        <taxon>Agaricomycotina</taxon>
        <taxon>Agaricomycetes</taxon>
        <taxon>Agaricomycetidae</taxon>
        <taxon>Boletales</taxon>
        <taxon>Suillineae</taxon>
        <taxon>Rhizopogonaceae</taxon>
        <taxon>Rhizopogon</taxon>
    </lineage>
</organism>
<gene>
    <name evidence="1" type="ORF">K503DRAFT_151388</name>
</gene>
<dbReference type="EMBL" id="KV448288">
    <property type="protein sequence ID" value="OAX38571.1"/>
    <property type="molecule type" value="Genomic_DNA"/>
</dbReference>
<accession>A0A1B7N181</accession>
<proteinExistence type="predicted"/>
<keyword evidence="2" id="KW-1185">Reference proteome</keyword>
<sequence>MTFKALVKSDYRCLCVADTSLQQNFCSTPQHTLLIPSATMVYNRKSRRPMLLLLEFRGCANDERRNGIGREPFANAQRFSTRRKISHAKCEGLQQRPKYSDNSLMSSHAEEWNTRIVRASRHSRLVTLVRTGPIAETVLLKTDEKINLLYYILS</sequence>
<evidence type="ECO:0000313" key="2">
    <source>
        <dbReference type="Proteomes" id="UP000092154"/>
    </source>
</evidence>
<protein>
    <submittedName>
        <fullName evidence="1">Uncharacterized protein</fullName>
    </submittedName>
</protein>
<dbReference type="Proteomes" id="UP000092154">
    <property type="component" value="Unassembled WGS sequence"/>
</dbReference>